<organism evidence="3 4">
    <name type="scientific">Devosia nanyangense</name>
    <dbReference type="NCBI Taxonomy" id="1228055"/>
    <lineage>
        <taxon>Bacteria</taxon>
        <taxon>Pseudomonadati</taxon>
        <taxon>Pseudomonadota</taxon>
        <taxon>Alphaproteobacteria</taxon>
        <taxon>Hyphomicrobiales</taxon>
        <taxon>Devosiaceae</taxon>
        <taxon>Devosia</taxon>
    </lineage>
</organism>
<gene>
    <name evidence="3" type="ORF">HY834_19410</name>
</gene>
<proteinExistence type="predicted"/>
<evidence type="ECO:0000313" key="3">
    <source>
        <dbReference type="EMBL" id="MBI4923907.1"/>
    </source>
</evidence>
<sequence>MALYRNTLVILVVAALAATSITPSLARPNDGRYQKSAEKMRQTISSGPSYCDDLKTALDYDEKEADKRAGTKAAKPYADEADWLWGQGVKAGCSWAA</sequence>
<dbReference type="EMBL" id="JACRAF010000064">
    <property type="protein sequence ID" value="MBI4923907.1"/>
    <property type="molecule type" value="Genomic_DNA"/>
</dbReference>
<evidence type="ECO:0000313" key="4">
    <source>
        <dbReference type="Proteomes" id="UP000782610"/>
    </source>
</evidence>
<feature type="region of interest" description="Disordered" evidence="1">
    <location>
        <begin position="27"/>
        <end position="50"/>
    </location>
</feature>
<feature type="signal peptide" evidence="2">
    <location>
        <begin position="1"/>
        <end position="26"/>
    </location>
</feature>
<reference evidence="3" key="1">
    <citation type="submission" date="2020-07" db="EMBL/GenBank/DDBJ databases">
        <title>Huge and variable diversity of episymbiotic CPR bacteria and DPANN archaea in groundwater ecosystems.</title>
        <authorList>
            <person name="He C.Y."/>
            <person name="Keren R."/>
            <person name="Whittaker M."/>
            <person name="Farag I.F."/>
            <person name="Doudna J."/>
            <person name="Cate J.H.D."/>
            <person name="Banfield J.F."/>
        </authorList>
    </citation>
    <scope>NUCLEOTIDE SEQUENCE</scope>
    <source>
        <strain evidence="3">NC_groundwater_1586_Pr3_B-0.1um_66_15</strain>
    </source>
</reference>
<feature type="chain" id="PRO_5037804992" description="DUF732 domain-containing protein" evidence="2">
    <location>
        <begin position="27"/>
        <end position="97"/>
    </location>
</feature>
<evidence type="ECO:0000256" key="1">
    <source>
        <dbReference type="SAM" id="MobiDB-lite"/>
    </source>
</evidence>
<evidence type="ECO:0008006" key="5">
    <source>
        <dbReference type="Google" id="ProtNLM"/>
    </source>
</evidence>
<dbReference type="Proteomes" id="UP000782610">
    <property type="component" value="Unassembled WGS sequence"/>
</dbReference>
<name>A0A933L6G1_9HYPH</name>
<accession>A0A933L6G1</accession>
<evidence type="ECO:0000256" key="2">
    <source>
        <dbReference type="SAM" id="SignalP"/>
    </source>
</evidence>
<keyword evidence="2" id="KW-0732">Signal</keyword>
<dbReference type="AlphaFoldDB" id="A0A933L6G1"/>
<comment type="caution">
    <text evidence="3">The sequence shown here is derived from an EMBL/GenBank/DDBJ whole genome shotgun (WGS) entry which is preliminary data.</text>
</comment>
<feature type="compositionally biased region" description="Basic and acidic residues" evidence="1">
    <location>
        <begin position="29"/>
        <end position="41"/>
    </location>
</feature>
<protein>
    <recommendedName>
        <fullName evidence="5">DUF732 domain-containing protein</fullName>
    </recommendedName>
</protein>